<comment type="similarity">
    <text evidence="5">Belongs to the cyclophilin-type PPIase family. PPIL2 subfamily.</text>
</comment>
<comment type="function">
    <text evidence="11">PPIases accelerate the folding of proteins. It catalyzes the cis-trans isomerization of proline imidic peptide bonds in oligopeptides.</text>
</comment>
<evidence type="ECO:0000256" key="9">
    <source>
        <dbReference type="ARBA" id="ARBA00023235"/>
    </source>
</evidence>
<organism evidence="14 15">
    <name type="scientific">Anaeramoeba flamelloides</name>
    <dbReference type="NCBI Taxonomy" id="1746091"/>
    <lineage>
        <taxon>Eukaryota</taxon>
        <taxon>Metamonada</taxon>
        <taxon>Anaeramoebidae</taxon>
        <taxon>Anaeramoeba</taxon>
    </lineage>
</organism>
<dbReference type="InterPro" id="IPR002130">
    <property type="entry name" value="Cyclophilin-type_PPIase_dom"/>
</dbReference>
<keyword evidence="10" id="KW-0539">Nucleus</keyword>
<evidence type="ECO:0000313" key="15">
    <source>
        <dbReference type="Proteomes" id="UP001146793"/>
    </source>
</evidence>
<evidence type="ECO:0000256" key="12">
    <source>
        <dbReference type="SAM" id="MobiDB-lite"/>
    </source>
</evidence>
<dbReference type="GO" id="GO:0003755">
    <property type="term" value="F:peptidyl-prolyl cis-trans isomerase activity"/>
    <property type="evidence" value="ECO:0007669"/>
    <property type="project" value="UniProtKB-UniRule"/>
</dbReference>
<comment type="caution">
    <text evidence="14">The sequence shown here is derived from an EMBL/GenBank/DDBJ whole genome shotgun (WGS) entry which is preliminary data.</text>
</comment>
<reference evidence="14" key="1">
    <citation type="submission" date="2022-08" db="EMBL/GenBank/DDBJ databases">
        <title>Novel sulphate-reducing endosymbionts in the free-living metamonad Anaeramoeba.</title>
        <authorList>
            <person name="Jerlstrom-Hultqvist J."/>
            <person name="Cepicka I."/>
            <person name="Gallot-Lavallee L."/>
            <person name="Salas-Leiva D."/>
            <person name="Curtis B.A."/>
            <person name="Zahonova K."/>
            <person name="Pipaliya S."/>
            <person name="Dacks J."/>
            <person name="Roger A.J."/>
        </authorList>
    </citation>
    <scope>NUCLEOTIDE SEQUENCE</scope>
    <source>
        <strain evidence="14">Busselton2</strain>
    </source>
</reference>
<dbReference type="GO" id="GO:0071013">
    <property type="term" value="C:catalytic step 2 spliceosome"/>
    <property type="evidence" value="ECO:0007669"/>
    <property type="project" value="TreeGrafter"/>
</dbReference>
<evidence type="ECO:0000256" key="7">
    <source>
        <dbReference type="ARBA" id="ARBA00022786"/>
    </source>
</evidence>
<gene>
    <name evidence="14" type="ORF">M0812_21955</name>
</gene>
<dbReference type="PROSITE" id="PS50072">
    <property type="entry name" value="CSA_PPIASE_2"/>
    <property type="match status" value="1"/>
</dbReference>
<dbReference type="GO" id="GO:0061630">
    <property type="term" value="F:ubiquitin protein ligase activity"/>
    <property type="evidence" value="ECO:0007669"/>
    <property type="project" value="UniProtKB-EC"/>
</dbReference>
<keyword evidence="8 11" id="KW-0697">Rotamase</keyword>
<evidence type="ECO:0000256" key="1">
    <source>
        <dbReference type="ARBA" id="ARBA00000900"/>
    </source>
</evidence>
<dbReference type="Proteomes" id="UP001146793">
    <property type="component" value="Unassembled WGS sequence"/>
</dbReference>
<evidence type="ECO:0000256" key="4">
    <source>
        <dbReference type="ARBA" id="ARBA00004123"/>
    </source>
</evidence>
<evidence type="ECO:0000256" key="3">
    <source>
        <dbReference type="ARBA" id="ARBA00003697"/>
    </source>
</evidence>
<dbReference type="Gene3D" id="2.40.100.10">
    <property type="entry name" value="Cyclophilin-like"/>
    <property type="match status" value="1"/>
</dbReference>
<evidence type="ECO:0000256" key="10">
    <source>
        <dbReference type="ARBA" id="ARBA00023242"/>
    </source>
</evidence>
<dbReference type="SUPFAM" id="SSF50891">
    <property type="entry name" value="Cyclophilin-like"/>
    <property type="match status" value="1"/>
</dbReference>
<dbReference type="PRINTS" id="PR00153">
    <property type="entry name" value="CSAPPISMRASE"/>
</dbReference>
<dbReference type="EC" id="5.2.1.8" evidence="11"/>
<evidence type="ECO:0000256" key="6">
    <source>
        <dbReference type="ARBA" id="ARBA00022679"/>
    </source>
</evidence>
<dbReference type="PANTHER" id="PTHR45625">
    <property type="entry name" value="PEPTIDYL-PROLYL CIS-TRANS ISOMERASE-RELATED"/>
    <property type="match status" value="1"/>
</dbReference>
<keyword evidence="9 11" id="KW-0413">Isomerase</keyword>
<comment type="catalytic activity">
    <reaction evidence="2 11">
        <text>[protein]-peptidylproline (omega=180) = [protein]-peptidylproline (omega=0)</text>
        <dbReference type="Rhea" id="RHEA:16237"/>
        <dbReference type="Rhea" id="RHEA-COMP:10747"/>
        <dbReference type="Rhea" id="RHEA-COMP:10748"/>
        <dbReference type="ChEBI" id="CHEBI:83833"/>
        <dbReference type="ChEBI" id="CHEBI:83834"/>
        <dbReference type="EC" id="5.2.1.8"/>
    </reaction>
</comment>
<dbReference type="FunFam" id="2.40.100.10:FF:000014">
    <property type="entry name" value="Peptidyl-prolyl cis-trans isomerase cyp65"/>
    <property type="match status" value="1"/>
</dbReference>
<dbReference type="EMBL" id="JANTQA010000047">
    <property type="protein sequence ID" value="KAJ3433007.1"/>
    <property type="molecule type" value="Genomic_DNA"/>
</dbReference>
<dbReference type="InterPro" id="IPR029000">
    <property type="entry name" value="Cyclophilin-like_dom_sf"/>
</dbReference>
<dbReference type="AlphaFoldDB" id="A0AAV7YYN1"/>
<protein>
    <recommendedName>
        <fullName evidence="11">Peptidyl-prolyl cis-trans isomerase</fullName>
        <shortName evidence="11">PPIase</shortName>
        <ecNumber evidence="11">5.2.1.8</ecNumber>
    </recommendedName>
</protein>
<keyword evidence="7" id="KW-0833">Ubl conjugation pathway</keyword>
<evidence type="ECO:0000313" key="14">
    <source>
        <dbReference type="EMBL" id="KAJ3433007.1"/>
    </source>
</evidence>
<evidence type="ECO:0000259" key="13">
    <source>
        <dbReference type="PROSITE" id="PS50072"/>
    </source>
</evidence>
<comment type="subcellular location">
    <subcellularLocation>
        <location evidence="4">Nucleus</location>
    </subcellularLocation>
</comment>
<evidence type="ECO:0000256" key="2">
    <source>
        <dbReference type="ARBA" id="ARBA00000971"/>
    </source>
</evidence>
<feature type="domain" description="PPIase cyclophilin-type" evidence="13">
    <location>
        <begin position="35"/>
        <end position="181"/>
    </location>
</feature>
<dbReference type="InterPro" id="IPR044666">
    <property type="entry name" value="Cyclophilin_A-like"/>
</dbReference>
<keyword evidence="6" id="KW-0808">Transferase</keyword>
<proteinExistence type="inferred from homology"/>
<feature type="region of interest" description="Disordered" evidence="12">
    <location>
        <begin position="228"/>
        <end position="280"/>
    </location>
</feature>
<accession>A0AAV7YYN1</accession>
<dbReference type="Pfam" id="PF00160">
    <property type="entry name" value="Pro_isomerase"/>
    <property type="match status" value="1"/>
</dbReference>
<dbReference type="PANTHER" id="PTHR45625:SF4">
    <property type="entry name" value="PEPTIDYLPROLYL ISOMERASE DOMAIN AND WD REPEAT-CONTAINING PROTEIN 1"/>
    <property type="match status" value="1"/>
</dbReference>
<evidence type="ECO:0000256" key="8">
    <source>
        <dbReference type="ARBA" id="ARBA00023110"/>
    </source>
</evidence>
<name>A0AAV7YYN1_9EUKA</name>
<evidence type="ECO:0000256" key="11">
    <source>
        <dbReference type="RuleBase" id="RU363019"/>
    </source>
</evidence>
<sequence length="280" mass="32283">MSKSRHKNKRRNDVRMNPSIKGNYVKGNGFVKMKTNLGDLTFELYCEETPLTCENFLTLCTRGYYDGINFHRLIKNFMIQGGDPLGTGTGGESIWGGNFQDEFVNHLIHGTRGILSMANSGKSTNRSQFFITFAPAHHLDGKHTVFGKLIAGARVLRKIENIPTNSKNRPHTPIKIVSTTIVSNPFIEVDRFLEEKMKKQNIKNEKGNHNQSQKSNLDKNQQNYSKIKNEKDYQNNNQNKINLNEKEKIRKRKNSLEDTNDNVKKSRIYRQSSQKNRKDY</sequence>
<evidence type="ECO:0000256" key="5">
    <source>
        <dbReference type="ARBA" id="ARBA00007930"/>
    </source>
</evidence>
<comment type="catalytic activity">
    <reaction evidence="1">
        <text>S-ubiquitinyl-[E2 ubiquitin-conjugating enzyme]-L-cysteine + [acceptor protein]-L-lysine = [E2 ubiquitin-conjugating enzyme]-L-cysteine + N(6)-ubiquitinyl-[acceptor protein]-L-lysine.</text>
        <dbReference type="EC" id="2.3.2.27"/>
    </reaction>
</comment>
<comment type="function">
    <text evidence="3">May catalyze the cis-trans isomerization of proline imidic peptide bonds in oligopeptides thereby assisting the folding of proteins. May also function as a chaperone, playing a role in intracellular transport of proteins. May also have a protein ubiquitin ligase activity acting as an E3 ubiquitin protein ligase or as a ubiquitin-ubiquitin ligase promoting elongation of ubiquitin chains on proteins.</text>
</comment>